<sequence length="115" mass="12175">MTWCSRSIAPAGTLLLLAITGAPDIRSNRIAAIGTKTGAKTHTLTEGQLPSHRHEGIFVDAVQLRWEVQGQSGSNMAILRPGTATNPVRTGFAGGGQPHSIVQPSFVCRYVIRAA</sequence>
<reference evidence="2" key="1">
    <citation type="submission" date="2015-12" db="EMBL/GenBank/DDBJ databases">
        <authorList>
            <person name="Shamseldin A."/>
            <person name="Moawad H."/>
            <person name="Abd El-Rahim W.M."/>
            <person name="Sadowsky M.J."/>
        </authorList>
    </citation>
    <scope>NUCLEOTIDE SEQUENCE [LARGE SCALE GENOMIC DNA]</scope>
    <source>
        <strain evidence="2">JAM AC0309</strain>
    </source>
</reference>
<gene>
    <name evidence="1" type="ORF">MalAC0309_1599</name>
</gene>
<dbReference type="SUPFAM" id="SSF88874">
    <property type="entry name" value="Receptor-binding domain of short tail fibre protein gp12"/>
    <property type="match status" value="1"/>
</dbReference>
<dbReference type="AlphaFoldDB" id="A0A0U5CG10"/>
<proteinExistence type="predicted"/>
<evidence type="ECO:0000313" key="1">
    <source>
        <dbReference type="EMBL" id="BAU32450.1"/>
    </source>
</evidence>
<accession>A0A0U5CG10</accession>
<organism evidence="1 2">
    <name type="scientific">Microcella alkaliphila</name>
    <dbReference type="NCBI Taxonomy" id="279828"/>
    <lineage>
        <taxon>Bacteria</taxon>
        <taxon>Bacillati</taxon>
        <taxon>Actinomycetota</taxon>
        <taxon>Actinomycetes</taxon>
        <taxon>Micrococcales</taxon>
        <taxon>Microbacteriaceae</taxon>
        <taxon>Microcella</taxon>
    </lineage>
</organism>
<evidence type="ECO:0000313" key="2">
    <source>
        <dbReference type="Proteomes" id="UP000218965"/>
    </source>
</evidence>
<dbReference type="EMBL" id="AP017315">
    <property type="protein sequence ID" value="BAU32450.1"/>
    <property type="molecule type" value="Genomic_DNA"/>
</dbReference>
<reference evidence="1 2" key="2">
    <citation type="submission" date="2016-01" db="EMBL/GenBank/DDBJ databases">
        <title>Microcella alkaliphila JAM AC0309 whole genome shotgun sequence.</title>
        <authorList>
            <person name="Kurata A."/>
            <person name="Hirose Y."/>
            <person name="Kishimoto N."/>
            <person name="Kobayashi T."/>
        </authorList>
    </citation>
    <scope>NUCLEOTIDE SEQUENCE [LARGE SCALE GENOMIC DNA]</scope>
    <source>
        <strain evidence="1 2">JAM AC0309</strain>
    </source>
</reference>
<keyword evidence="1" id="KW-0675">Receptor</keyword>
<dbReference type="Proteomes" id="UP000218965">
    <property type="component" value="Chromosome"/>
</dbReference>
<dbReference type="KEGG" id="malk:MalAC0309_1599"/>
<protein>
    <submittedName>
        <fullName evidence="1">Putative antireceptor</fullName>
    </submittedName>
</protein>
<name>A0A0U5CG10_9MICO</name>